<reference evidence="2 3" key="1">
    <citation type="submission" date="2018-05" db="EMBL/GenBank/DDBJ databases">
        <title>Pedobacter paludis sp. nov., isolated from wetland soil.</title>
        <authorList>
            <person name="Zhang Y."/>
            <person name="Wang G."/>
        </authorList>
    </citation>
    <scope>NUCLEOTIDE SEQUENCE [LARGE SCALE GENOMIC DNA]</scope>
    <source>
        <strain evidence="2 3">KCTC22721</strain>
    </source>
</reference>
<gene>
    <name evidence="2" type="ORF">DHW03_02330</name>
</gene>
<sequence>MAVNHKQTPKGVRLKWAPLKEARSVSFSRDSVQGTWVLKLSEGNCPVKPSSGVKYSGKGQSDKKYLIP</sequence>
<keyword evidence="3" id="KW-1185">Reference proteome</keyword>
<evidence type="ECO:0000313" key="2">
    <source>
        <dbReference type="EMBL" id="PWS28704.1"/>
    </source>
</evidence>
<evidence type="ECO:0000313" key="3">
    <source>
        <dbReference type="Proteomes" id="UP000245379"/>
    </source>
</evidence>
<protein>
    <submittedName>
        <fullName evidence="2">Uncharacterized protein</fullName>
    </submittedName>
</protein>
<proteinExistence type="predicted"/>
<evidence type="ECO:0000256" key="1">
    <source>
        <dbReference type="SAM" id="MobiDB-lite"/>
    </source>
</evidence>
<name>A0A317EPW2_9SPHI</name>
<accession>A0A317EPW2</accession>
<dbReference type="AlphaFoldDB" id="A0A317EPW2"/>
<comment type="caution">
    <text evidence="2">The sequence shown here is derived from an EMBL/GenBank/DDBJ whole genome shotgun (WGS) entry which is preliminary data.</text>
</comment>
<organism evidence="2 3">
    <name type="scientific">Pedobacter yonginense</name>
    <dbReference type="NCBI Taxonomy" id="651869"/>
    <lineage>
        <taxon>Bacteria</taxon>
        <taxon>Pseudomonadati</taxon>
        <taxon>Bacteroidota</taxon>
        <taxon>Sphingobacteriia</taxon>
        <taxon>Sphingobacteriales</taxon>
        <taxon>Sphingobacteriaceae</taxon>
        <taxon>Pedobacter</taxon>
    </lineage>
</organism>
<dbReference type="Proteomes" id="UP000245379">
    <property type="component" value="Unassembled WGS sequence"/>
</dbReference>
<dbReference type="RefSeq" id="WP_109924134.1">
    <property type="nucleotide sequence ID" value="NZ_QGNZ01000001.1"/>
</dbReference>
<feature type="region of interest" description="Disordered" evidence="1">
    <location>
        <begin position="49"/>
        <end position="68"/>
    </location>
</feature>
<dbReference type="EMBL" id="QGNZ01000001">
    <property type="protein sequence ID" value="PWS28704.1"/>
    <property type="molecule type" value="Genomic_DNA"/>
</dbReference>